<evidence type="ECO:0000313" key="2">
    <source>
        <dbReference type="Proteomes" id="UP000801864"/>
    </source>
</evidence>
<protein>
    <submittedName>
        <fullName evidence="1">Uncharacterized protein</fullName>
    </submittedName>
</protein>
<proteinExistence type="predicted"/>
<organism evidence="1 2">
    <name type="scientific">Trichoderma lentiforme</name>
    <dbReference type="NCBI Taxonomy" id="1567552"/>
    <lineage>
        <taxon>Eukaryota</taxon>
        <taxon>Fungi</taxon>
        <taxon>Dikarya</taxon>
        <taxon>Ascomycota</taxon>
        <taxon>Pezizomycotina</taxon>
        <taxon>Sordariomycetes</taxon>
        <taxon>Hypocreomycetidae</taxon>
        <taxon>Hypocreales</taxon>
        <taxon>Hypocreaceae</taxon>
        <taxon>Trichoderma</taxon>
    </lineage>
</organism>
<dbReference type="Proteomes" id="UP000801864">
    <property type="component" value="Unassembled WGS sequence"/>
</dbReference>
<accession>A0A9P4XRI8</accession>
<sequence>MGGMGWGPGQFEAIIRCDVIIGENEATGRDVVGARTSKWVVLIHQLVLWAVVWMAEKGLDLLSSDGSKWRQWNEETMELLERLSSAPGELCRESVTGQRGEALGSGG</sequence>
<dbReference type="AlphaFoldDB" id="A0A9P4XRI8"/>
<gene>
    <name evidence="1" type="ORF">CFAM422_000137</name>
</gene>
<evidence type="ECO:0000313" key="1">
    <source>
        <dbReference type="EMBL" id="KAF3077349.1"/>
    </source>
</evidence>
<name>A0A9P4XRI8_9HYPO</name>
<comment type="caution">
    <text evidence="1">The sequence shown here is derived from an EMBL/GenBank/DDBJ whole genome shotgun (WGS) entry which is preliminary data.</text>
</comment>
<dbReference type="EMBL" id="QLNT01000001">
    <property type="protein sequence ID" value="KAF3077349.1"/>
    <property type="molecule type" value="Genomic_DNA"/>
</dbReference>
<keyword evidence="2" id="KW-1185">Reference proteome</keyword>
<reference evidence="1 2" key="1">
    <citation type="submission" date="2018-06" db="EMBL/GenBank/DDBJ databases">
        <title>Genome analysis of cellulolytic fungus Trichoderma lentiforme CFAM-422.</title>
        <authorList>
            <person name="Steindorff A.S."/>
            <person name="Formighieri E.F."/>
            <person name="Midorikawa G.E.O."/>
            <person name="Tamietti M.S."/>
            <person name="Ramos E.Z."/>
            <person name="Silva A.S."/>
            <person name="Bon E.P.S."/>
            <person name="Mendes T.D."/>
            <person name="Damaso M.C.T."/>
            <person name="Favaro L.C.L."/>
        </authorList>
    </citation>
    <scope>NUCLEOTIDE SEQUENCE [LARGE SCALE GENOMIC DNA]</scope>
    <source>
        <strain evidence="1 2">CFAM-422</strain>
    </source>
</reference>